<reference evidence="2 3" key="1">
    <citation type="submission" date="2021-02" db="EMBL/GenBank/DDBJ databases">
        <title>Bacillus sp. RD4P76, an endophyte from a halophyte.</title>
        <authorList>
            <person name="Sun J.-Q."/>
        </authorList>
    </citation>
    <scope>NUCLEOTIDE SEQUENCE [LARGE SCALE GENOMIC DNA]</scope>
    <source>
        <strain evidence="2 3">RD4P76</strain>
    </source>
</reference>
<gene>
    <name evidence="2" type="ORF">JR050_05030</name>
</gene>
<protein>
    <submittedName>
        <fullName evidence="2">Transposase</fullName>
    </submittedName>
</protein>
<proteinExistence type="predicted"/>
<dbReference type="EMBL" id="JAFELM010000018">
    <property type="protein sequence ID" value="MBM6617035.1"/>
    <property type="molecule type" value="Genomic_DNA"/>
</dbReference>
<comment type="caution">
    <text evidence="2">The sequence shown here is derived from an EMBL/GenBank/DDBJ whole genome shotgun (WGS) entry which is preliminary data.</text>
</comment>
<dbReference type="Proteomes" id="UP001518925">
    <property type="component" value="Unassembled WGS sequence"/>
</dbReference>
<keyword evidence="3" id="KW-1185">Reference proteome</keyword>
<name>A0ABS2DEZ5_9BACI</name>
<organism evidence="2 3">
    <name type="scientific">Bacillus suaedaesalsae</name>
    <dbReference type="NCBI Taxonomy" id="2810349"/>
    <lineage>
        <taxon>Bacteria</taxon>
        <taxon>Bacillati</taxon>
        <taxon>Bacillota</taxon>
        <taxon>Bacilli</taxon>
        <taxon>Bacillales</taxon>
        <taxon>Bacillaceae</taxon>
        <taxon>Bacillus</taxon>
    </lineage>
</organism>
<dbReference type="Pfam" id="PF13751">
    <property type="entry name" value="DDE_Tnp_1_6"/>
    <property type="match status" value="1"/>
</dbReference>
<evidence type="ECO:0000259" key="1">
    <source>
        <dbReference type="Pfam" id="PF13751"/>
    </source>
</evidence>
<dbReference type="InterPro" id="IPR025668">
    <property type="entry name" value="Tnp_DDE_dom"/>
</dbReference>
<evidence type="ECO:0000313" key="3">
    <source>
        <dbReference type="Proteomes" id="UP001518925"/>
    </source>
</evidence>
<accession>A0ABS2DEZ5</accession>
<evidence type="ECO:0000313" key="2">
    <source>
        <dbReference type="EMBL" id="MBM6617035.1"/>
    </source>
</evidence>
<feature type="domain" description="Transposase DDE" evidence="1">
    <location>
        <begin position="5"/>
        <end position="41"/>
    </location>
</feature>
<sequence>MCTEKKTIKRVFADAKEKHGMRWTILRGLKKLSMQAMLTFAWKSPEMV</sequence>